<sequence length="142" mass="15053">MAMDNSNSFNTLTQAHPGRSVADYRTLQTLLTTAVTSISKKPYLKATSPLSTPSSSFPSSPPSSKLSAIPSNSLLMPLKERTPLKNVGVILTFDTAGVLASVGNCIGSSGLCVSGAFCRLGIYIWRLPFPLFPDHGIIATCY</sequence>
<reference evidence="3 4" key="1">
    <citation type="journal article" date="2018" name="Nat. Ecol. Evol.">
        <title>Pezizomycetes genomes reveal the molecular basis of ectomycorrhizal truffle lifestyle.</title>
        <authorList>
            <person name="Murat C."/>
            <person name="Payen T."/>
            <person name="Noel B."/>
            <person name="Kuo A."/>
            <person name="Morin E."/>
            <person name="Chen J."/>
            <person name="Kohler A."/>
            <person name="Krizsan K."/>
            <person name="Balestrini R."/>
            <person name="Da Silva C."/>
            <person name="Montanini B."/>
            <person name="Hainaut M."/>
            <person name="Levati E."/>
            <person name="Barry K.W."/>
            <person name="Belfiori B."/>
            <person name="Cichocki N."/>
            <person name="Clum A."/>
            <person name="Dockter R.B."/>
            <person name="Fauchery L."/>
            <person name="Guy J."/>
            <person name="Iotti M."/>
            <person name="Le Tacon F."/>
            <person name="Lindquist E.A."/>
            <person name="Lipzen A."/>
            <person name="Malagnac F."/>
            <person name="Mello A."/>
            <person name="Molinier V."/>
            <person name="Miyauchi S."/>
            <person name="Poulain J."/>
            <person name="Riccioni C."/>
            <person name="Rubini A."/>
            <person name="Sitrit Y."/>
            <person name="Splivallo R."/>
            <person name="Traeger S."/>
            <person name="Wang M."/>
            <person name="Zifcakova L."/>
            <person name="Wipf D."/>
            <person name="Zambonelli A."/>
            <person name="Paolocci F."/>
            <person name="Nowrousian M."/>
            <person name="Ottonello S."/>
            <person name="Baldrian P."/>
            <person name="Spatafora J.W."/>
            <person name="Henrissat B."/>
            <person name="Nagy L.G."/>
            <person name="Aury J.M."/>
            <person name="Wincker P."/>
            <person name="Grigoriev I.V."/>
            <person name="Bonfante P."/>
            <person name="Martin F.M."/>
        </authorList>
    </citation>
    <scope>NUCLEOTIDE SEQUENCE [LARGE SCALE GENOMIC DNA]</scope>
    <source>
        <strain evidence="3 4">ATCC MYA-4762</strain>
    </source>
</reference>
<evidence type="ECO:0000313" key="2">
    <source>
        <dbReference type="EMBL" id="RPB19043.1"/>
    </source>
</evidence>
<dbReference type="Proteomes" id="UP000267821">
    <property type="component" value="Unassembled WGS sequence"/>
</dbReference>
<accession>A0A3N4L8W1</accession>
<name>A0A3N4L8W1_9PEZI</name>
<evidence type="ECO:0000313" key="4">
    <source>
        <dbReference type="Proteomes" id="UP000267821"/>
    </source>
</evidence>
<gene>
    <name evidence="2" type="ORF">L211DRAFT_871496</name>
    <name evidence="3" type="ORF">L211DRAFT_871499</name>
</gene>
<dbReference type="EMBL" id="ML121600">
    <property type="protein sequence ID" value="RPB19046.1"/>
    <property type="molecule type" value="Genomic_DNA"/>
</dbReference>
<evidence type="ECO:0000256" key="1">
    <source>
        <dbReference type="SAM" id="MobiDB-lite"/>
    </source>
</evidence>
<dbReference type="EMBL" id="ML121600">
    <property type="protein sequence ID" value="RPB19043.1"/>
    <property type="molecule type" value="Genomic_DNA"/>
</dbReference>
<proteinExistence type="predicted"/>
<organism evidence="3 4">
    <name type="scientific">Terfezia boudieri ATCC MYA-4762</name>
    <dbReference type="NCBI Taxonomy" id="1051890"/>
    <lineage>
        <taxon>Eukaryota</taxon>
        <taxon>Fungi</taxon>
        <taxon>Dikarya</taxon>
        <taxon>Ascomycota</taxon>
        <taxon>Pezizomycotina</taxon>
        <taxon>Pezizomycetes</taxon>
        <taxon>Pezizales</taxon>
        <taxon>Pezizaceae</taxon>
        <taxon>Terfezia</taxon>
    </lineage>
</organism>
<dbReference type="OrthoDB" id="5484188at2759"/>
<evidence type="ECO:0000313" key="3">
    <source>
        <dbReference type="EMBL" id="RPB19046.1"/>
    </source>
</evidence>
<keyword evidence="4" id="KW-1185">Reference proteome</keyword>
<protein>
    <submittedName>
        <fullName evidence="3">Uncharacterized protein</fullName>
    </submittedName>
</protein>
<feature type="region of interest" description="Disordered" evidence="1">
    <location>
        <begin position="46"/>
        <end position="66"/>
    </location>
</feature>
<dbReference type="AlphaFoldDB" id="A0A3N4L8W1"/>